<dbReference type="SUPFAM" id="SSF47413">
    <property type="entry name" value="lambda repressor-like DNA-binding domains"/>
    <property type="match status" value="1"/>
</dbReference>
<dbReference type="EMBL" id="JBHMCR010000019">
    <property type="protein sequence ID" value="MFB9524091.1"/>
    <property type="molecule type" value="Genomic_DNA"/>
</dbReference>
<dbReference type="InterPro" id="IPR001387">
    <property type="entry name" value="Cro/C1-type_HTH"/>
</dbReference>
<dbReference type="Gene3D" id="1.10.260.40">
    <property type="entry name" value="lambda repressor-like DNA-binding domains"/>
    <property type="match status" value="1"/>
</dbReference>
<dbReference type="InterPro" id="IPR043917">
    <property type="entry name" value="DUF5753"/>
</dbReference>
<evidence type="ECO:0000313" key="5">
    <source>
        <dbReference type="Proteomes" id="UP001589718"/>
    </source>
</evidence>
<gene>
    <name evidence="4" type="ORF">ACFFTU_29530</name>
</gene>
<dbReference type="Proteomes" id="UP001589718">
    <property type="component" value="Unassembled WGS sequence"/>
</dbReference>
<name>A0ABV5PLP1_STRCM</name>
<evidence type="ECO:0000313" key="4">
    <source>
        <dbReference type="EMBL" id="MFB9524091.1"/>
    </source>
</evidence>
<feature type="region of interest" description="Disordered" evidence="2">
    <location>
        <begin position="1"/>
        <end position="23"/>
    </location>
</feature>
<evidence type="ECO:0000259" key="3">
    <source>
        <dbReference type="PROSITE" id="PS50943"/>
    </source>
</evidence>
<keyword evidence="1" id="KW-0175">Coiled coil</keyword>
<keyword evidence="5" id="KW-1185">Reference proteome</keyword>
<dbReference type="Pfam" id="PF13560">
    <property type="entry name" value="HTH_31"/>
    <property type="match status" value="1"/>
</dbReference>
<dbReference type="CDD" id="cd00093">
    <property type="entry name" value="HTH_XRE"/>
    <property type="match status" value="1"/>
</dbReference>
<accession>A0ABV5PLP1</accession>
<comment type="caution">
    <text evidence="4">The sequence shown here is derived from an EMBL/GenBank/DDBJ whole genome shotgun (WGS) entry which is preliminary data.</text>
</comment>
<dbReference type="Pfam" id="PF19054">
    <property type="entry name" value="DUF5753"/>
    <property type="match status" value="1"/>
</dbReference>
<dbReference type="PROSITE" id="PS50943">
    <property type="entry name" value="HTH_CROC1"/>
    <property type="match status" value="1"/>
</dbReference>
<protein>
    <submittedName>
        <fullName evidence="4">Helix-turn-helix domain-containing protein</fullName>
    </submittedName>
</protein>
<dbReference type="InterPro" id="IPR010982">
    <property type="entry name" value="Lambda_DNA-bd_dom_sf"/>
</dbReference>
<evidence type="ECO:0000256" key="1">
    <source>
        <dbReference type="SAM" id="Coils"/>
    </source>
</evidence>
<feature type="domain" description="HTH cro/C1-type" evidence="3">
    <location>
        <begin position="40"/>
        <end position="95"/>
    </location>
</feature>
<dbReference type="SMART" id="SM00530">
    <property type="entry name" value="HTH_XRE"/>
    <property type="match status" value="1"/>
</dbReference>
<evidence type="ECO:0000256" key="2">
    <source>
        <dbReference type="SAM" id="MobiDB-lite"/>
    </source>
</evidence>
<feature type="coiled-coil region" evidence="1">
    <location>
        <begin position="299"/>
        <end position="326"/>
    </location>
</feature>
<sequence length="326" mass="36679">MPADRFRDDVPEERIGRGAARDGAFRGKSEAAARVLGEHLRQLRQERRLGLKDVAPVIRGSVSKVSRLERGESPPKERDVRDLMKYYRLSPMETFEIESLLRHTQESHWWSQYADVTPGYLRRLIGLEGAAERIYTYENHIVPGLLQTPDYARAVVGAAVPGATVLEIERRVELRLRRQRILRGAQSPMMVALLDESVLLRPVGGPRVMLEQLLHLKRVANGGGIHVRIVRFEDTDVSASIAPSYPITHLKFHDGGPAELVYVELIDSALYLSKPPQVDLYRHVLNELSYVAASRRDSADMLDEAIARQQARLGAAERAAADEERA</sequence>
<dbReference type="RefSeq" id="WP_345218239.1">
    <property type="nucleotide sequence ID" value="NZ_BAAAXE010000001.1"/>
</dbReference>
<proteinExistence type="predicted"/>
<reference evidence="4 5" key="1">
    <citation type="submission" date="2024-09" db="EMBL/GenBank/DDBJ databases">
        <authorList>
            <person name="Sun Q."/>
            <person name="Mori K."/>
        </authorList>
    </citation>
    <scope>NUCLEOTIDE SEQUENCE [LARGE SCALE GENOMIC DNA]</scope>
    <source>
        <strain evidence="4 5">JCM 4362</strain>
    </source>
</reference>
<organism evidence="4 5">
    <name type="scientific">Streptomyces cremeus</name>
    <dbReference type="NCBI Taxonomy" id="66881"/>
    <lineage>
        <taxon>Bacteria</taxon>
        <taxon>Bacillati</taxon>
        <taxon>Actinomycetota</taxon>
        <taxon>Actinomycetes</taxon>
        <taxon>Kitasatosporales</taxon>
        <taxon>Streptomycetaceae</taxon>
        <taxon>Streptomyces</taxon>
    </lineage>
</organism>